<feature type="domain" description="Flagellar hook protein FlgE/F/G-like D1" evidence="7">
    <location>
        <begin position="81"/>
        <end position="146"/>
    </location>
</feature>
<dbReference type="InterPro" id="IPR020013">
    <property type="entry name" value="Flagellar_FlgE/F/G"/>
</dbReference>
<dbReference type="GO" id="GO:0071978">
    <property type="term" value="P:bacterial-type flagellum-dependent swarming motility"/>
    <property type="evidence" value="ECO:0007669"/>
    <property type="project" value="TreeGrafter"/>
</dbReference>
<feature type="domain" description="Flagellar basal body rod protein N-terminal" evidence="5">
    <location>
        <begin position="5"/>
        <end position="35"/>
    </location>
</feature>
<dbReference type="EMBL" id="BMZS01000012">
    <property type="protein sequence ID" value="GHD60956.1"/>
    <property type="molecule type" value="Genomic_DNA"/>
</dbReference>
<comment type="subunit">
    <text evidence="4">The basal body constitutes a major portion of the flagellar organelle and consists of five rings (E,L,P,S, and M) mounted on a central rod. The rod consists of about 26 subunits of FlgG in the distal portion, and FlgB, FlgC and FlgF are thought to build up the proximal portion of the rod with about 6 subunits each.</text>
</comment>
<keyword evidence="8" id="KW-0966">Cell projection</keyword>
<dbReference type="SUPFAM" id="SSF117143">
    <property type="entry name" value="Flagellar hook protein flgE"/>
    <property type="match status" value="1"/>
</dbReference>
<proteinExistence type="inferred from homology"/>
<keyword evidence="9" id="KW-1185">Reference proteome</keyword>
<gene>
    <name evidence="8" type="ORF">GCM10017083_47680</name>
</gene>
<comment type="subcellular location">
    <subcellularLocation>
        <location evidence="1 4">Bacterial flagellum basal body</location>
    </subcellularLocation>
</comment>
<feature type="domain" description="Flagellar basal-body/hook protein C-terminal" evidence="6">
    <location>
        <begin position="189"/>
        <end position="233"/>
    </location>
</feature>
<dbReference type="InterPro" id="IPR010930">
    <property type="entry name" value="Flg_bb/hook_C_dom"/>
</dbReference>
<dbReference type="InterPro" id="IPR037925">
    <property type="entry name" value="FlgE/F/G-like"/>
</dbReference>
<evidence type="ECO:0000259" key="7">
    <source>
        <dbReference type="Pfam" id="PF22692"/>
    </source>
</evidence>
<dbReference type="NCBIfam" id="TIGR02490">
    <property type="entry name" value="flgF"/>
    <property type="match status" value="1"/>
</dbReference>
<evidence type="ECO:0000259" key="5">
    <source>
        <dbReference type="Pfam" id="PF00460"/>
    </source>
</evidence>
<organism evidence="8 9">
    <name type="scientific">Thalassobaculum fulvum</name>
    <dbReference type="NCBI Taxonomy" id="1633335"/>
    <lineage>
        <taxon>Bacteria</taxon>
        <taxon>Pseudomonadati</taxon>
        <taxon>Pseudomonadota</taxon>
        <taxon>Alphaproteobacteria</taxon>
        <taxon>Rhodospirillales</taxon>
        <taxon>Thalassobaculaceae</taxon>
        <taxon>Thalassobaculum</taxon>
    </lineage>
</organism>
<evidence type="ECO:0000313" key="9">
    <source>
        <dbReference type="Proteomes" id="UP000630353"/>
    </source>
</evidence>
<dbReference type="PANTHER" id="PTHR30435:SF19">
    <property type="entry name" value="FLAGELLAR BASAL-BODY ROD PROTEIN FLGG"/>
    <property type="match status" value="1"/>
</dbReference>
<comment type="caution">
    <text evidence="8">The sequence shown here is derived from an EMBL/GenBank/DDBJ whole genome shotgun (WGS) entry which is preliminary data.</text>
</comment>
<dbReference type="Pfam" id="PF00460">
    <property type="entry name" value="Flg_bb_rod"/>
    <property type="match status" value="1"/>
</dbReference>
<dbReference type="Proteomes" id="UP000630353">
    <property type="component" value="Unassembled WGS sequence"/>
</dbReference>
<comment type="similarity">
    <text evidence="2 4">Belongs to the flagella basal body rod proteins family.</text>
</comment>
<dbReference type="InterPro" id="IPR001444">
    <property type="entry name" value="Flag_bb_rod_N"/>
</dbReference>
<dbReference type="RefSeq" id="WP_189994402.1">
    <property type="nucleotide sequence ID" value="NZ_BMZS01000012.1"/>
</dbReference>
<dbReference type="PROSITE" id="PS00588">
    <property type="entry name" value="FLAGELLA_BB_ROD"/>
    <property type="match status" value="1"/>
</dbReference>
<dbReference type="InterPro" id="IPR053967">
    <property type="entry name" value="LlgE_F_G-like_D1"/>
</dbReference>
<accession>A0A918XX75</accession>
<dbReference type="Pfam" id="PF22692">
    <property type="entry name" value="LlgE_F_G_D1"/>
    <property type="match status" value="1"/>
</dbReference>
<dbReference type="Pfam" id="PF06429">
    <property type="entry name" value="Flg_bbr_C"/>
    <property type="match status" value="1"/>
</dbReference>
<evidence type="ECO:0000256" key="2">
    <source>
        <dbReference type="ARBA" id="ARBA00009677"/>
    </source>
</evidence>
<protein>
    <recommendedName>
        <fullName evidence="4">Flagellar basal-body rod protein FlgF</fullName>
    </recommendedName>
</protein>
<name>A0A918XX75_9PROT</name>
<keyword evidence="8" id="KW-0969">Cilium</keyword>
<sequence length="242" mass="26564">MENPIYIALSRQTALRRQMAVVANNVANLNTTGFKREMMVYQAYSQKVPFTTKMDFVIDQGTATDHNQGGLIVTHNTFDLAINGPGYFQVDDGNGTKYTRNGTFTLDERNRLVTQQGYPVLDNGGNPIVIPGGGTDLTISQDGLVRLGANPVGQIGVVEFDDMRSVRKVRDSLFETSQAANPAENSKVMQGMVEGSNVSGIGEMTSLIEVQRAYEAVKGLIDREDKRQETIIQKLARPMQSV</sequence>
<evidence type="ECO:0000313" key="8">
    <source>
        <dbReference type="EMBL" id="GHD60956.1"/>
    </source>
</evidence>
<dbReference type="InterPro" id="IPR012836">
    <property type="entry name" value="FlgF"/>
</dbReference>
<keyword evidence="8" id="KW-0282">Flagellum</keyword>
<evidence type="ECO:0000256" key="3">
    <source>
        <dbReference type="ARBA" id="ARBA00023143"/>
    </source>
</evidence>
<dbReference type="InterPro" id="IPR019776">
    <property type="entry name" value="Flagellar_basal_body_rod_CS"/>
</dbReference>
<evidence type="ECO:0000256" key="1">
    <source>
        <dbReference type="ARBA" id="ARBA00004117"/>
    </source>
</evidence>
<evidence type="ECO:0000259" key="6">
    <source>
        <dbReference type="Pfam" id="PF06429"/>
    </source>
</evidence>
<dbReference type="AlphaFoldDB" id="A0A918XX75"/>
<dbReference type="GO" id="GO:0030694">
    <property type="term" value="C:bacterial-type flagellum basal body, rod"/>
    <property type="evidence" value="ECO:0007669"/>
    <property type="project" value="UniProtKB-UniRule"/>
</dbReference>
<dbReference type="NCBIfam" id="TIGR03506">
    <property type="entry name" value="FlgEFG_subfam"/>
    <property type="match status" value="1"/>
</dbReference>
<keyword evidence="3 4" id="KW-0975">Bacterial flagellum</keyword>
<dbReference type="PANTHER" id="PTHR30435">
    <property type="entry name" value="FLAGELLAR PROTEIN"/>
    <property type="match status" value="1"/>
</dbReference>
<reference evidence="8" key="1">
    <citation type="journal article" date="2014" name="Int. J. Syst. Evol. Microbiol.">
        <title>Complete genome sequence of Corynebacterium casei LMG S-19264T (=DSM 44701T), isolated from a smear-ripened cheese.</title>
        <authorList>
            <consortium name="US DOE Joint Genome Institute (JGI-PGF)"/>
            <person name="Walter F."/>
            <person name="Albersmeier A."/>
            <person name="Kalinowski J."/>
            <person name="Ruckert C."/>
        </authorList>
    </citation>
    <scope>NUCLEOTIDE SEQUENCE</scope>
    <source>
        <strain evidence="8">KCTC 42651</strain>
    </source>
</reference>
<reference evidence="8" key="2">
    <citation type="submission" date="2020-09" db="EMBL/GenBank/DDBJ databases">
        <authorList>
            <person name="Sun Q."/>
            <person name="Kim S."/>
        </authorList>
    </citation>
    <scope>NUCLEOTIDE SEQUENCE</scope>
    <source>
        <strain evidence="8">KCTC 42651</strain>
    </source>
</reference>
<evidence type="ECO:0000256" key="4">
    <source>
        <dbReference type="RuleBase" id="RU362116"/>
    </source>
</evidence>